<dbReference type="GO" id="GO:0046964">
    <property type="term" value="F:3'-phosphoadenosine 5'-phosphosulfate transmembrane transporter activity"/>
    <property type="evidence" value="ECO:0007669"/>
    <property type="project" value="TreeGrafter"/>
</dbReference>
<evidence type="ECO:0000256" key="6">
    <source>
        <dbReference type="ARBA" id="ARBA00022989"/>
    </source>
</evidence>
<dbReference type="GO" id="GO:0015297">
    <property type="term" value="F:antiporter activity"/>
    <property type="evidence" value="ECO:0007669"/>
    <property type="project" value="UniProtKB-KW"/>
</dbReference>
<keyword evidence="5" id="KW-0812">Transmembrane</keyword>
<comment type="caution">
    <text evidence="8">The sequence shown here is derived from an EMBL/GenBank/DDBJ whole genome shotgun (WGS) entry which is preliminary data.</text>
</comment>
<reference evidence="8 9" key="1">
    <citation type="submission" date="2018-02" db="EMBL/GenBank/DDBJ databases">
        <title>Draft genome of wild Prunus yedoensis var. nudiflora.</title>
        <authorList>
            <person name="Baek S."/>
            <person name="Kim J.-H."/>
            <person name="Choi K."/>
            <person name="Kim G.-B."/>
            <person name="Cho A."/>
            <person name="Jang H."/>
            <person name="Shin C.-H."/>
            <person name="Yu H.-J."/>
            <person name="Mun J.-H."/>
        </authorList>
    </citation>
    <scope>NUCLEOTIDE SEQUENCE [LARGE SCALE GENOMIC DNA]</scope>
    <source>
        <strain evidence="9">cv. Jeju island</strain>
        <tissue evidence="8">Leaf</tissue>
    </source>
</reference>
<comment type="similarity">
    <text evidence="2">Belongs to the nucleotide-sugar transporter family. UDP-galactose:UMP antiporter (TC 2.A.7.11) subfamily.</text>
</comment>
<accession>A0A314YWP9</accession>
<dbReference type="PANTHER" id="PTHR10778">
    <property type="entry name" value="SOLUTE CARRIER FAMILY 35 MEMBER B"/>
    <property type="match status" value="1"/>
</dbReference>
<evidence type="ECO:0000313" key="8">
    <source>
        <dbReference type="EMBL" id="PQQ12655.1"/>
    </source>
</evidence>
<dbReference type="Pfam" id="PF08449">
    <property type="entry name" value="UAA"/>
    <property type="match status" value="1"/>
</dbReference>
<dbReference type="Proteomes" id="UP000250321">
    <property type="component" value="Unassembled WGS sequence"/>
</dbReference>
<dbReference type="AlphaFoldDB" id="A0A314YWP9"/>
<dbReference type="EMBL" id="PJQY01000339">
    <property type="protein sequence ID" value="PQQ12655.1"/>
    <property type="molecule type" value="Genomic_DNA"/>
</dbReference>
<evidence type="ECO:0000256" key="2">
    <source>
        <dbReference type="ARBA" id="ARBA00008349"/>
    </source>
</evidence>
<protein>
    <submittedName>
        <fullName evidence="8">Uncharacterized protein</fullName>
    </submittedName>
</protein>
<keyword evidence="7" id="KW-0472">Membrane</keyword>
<sequence length="111" mass="12206">MGSQGLTKGSLAWLDYPAQIMFKSTKENYLRPGILVMSVLVFEARTTYVGQVFVPSLIAPFQVATTAMITTARKAVTLLVSYIHDIHKALTKPAWDTPATDSHGYALYSQP</sequence>
<dbReference type="OrthoDB" id="1601at2759"/>
<gene>
    <name evidence="8" type="ORF">Pyn_04043</name>
</gene>
<dbReference type="STRING" id="2094558.A0A314YWP9"/>
<evidence type="ECO:0000256" key="4">
    <source>
        <dbReference type="ARBA" id="ARBA00022449"/>
    </source>
</evidence>
<keyword evidence="4" id="KW-0050">Antiport</keyword>
<dbReference type="GO" id="GO:0005789">
    <property type="term" value="C:endoplasmic reticulum membrane"/>
    <property type="evidence" value="ECO:0007669"/>
    <property type="project" value="TreeGrafter"/>
</dbReference>
<evidence type="ECO:0000256" key="7">
    <source>
        <dbReference type="ARBA" id="ARBA00023136"/>
    </source>
</evidence>
<evidence type="ECO:0000256" key="3">
    <source>
        <dbReference type="ARBA" id="ARBA00022448"/>
    </source>
</evidence>
<comment type="subcellular location">
    <subcellularLocation>
        <location evidence="1">Membrane</location>
        <topology evidence="1">Multi-pass membrane protein</topology>
    </subcellularLocation>
</comment>
<name>A0A314YWP9_PRUYE</name>
<dbReference type="InterPro" id="IPR013657">
    <property type="entry name" value="SCL35B1-4/HUT1"/>
</dbReference>
<organism evidence="8 9">
    <name type="scientific">Prunus yedoensis var. nudiflora</name>
    <dbReference type="NCBI Taxonomy" id="2094558"/>
    <lineage>
        <taxon>Eukaryota</taxon>
        <taxon>Viridiplantae</taxon>
        <taxon>Streptophyta</taxon>
        <taxon>Embryophyta</taxon>
        <taxon>Tracheophyta</taxon>
        <taxon>Spermatophyta</taxon>
        <taxon>Magnoliopsida</taxon>
        <taxon>eudicotyledons</taxon>
        <taxon>Gunneridae</taxon>
        <taxon>Pentapetalae</taxon>
        <taxon>rosids</taxon>
        <taxon>fabids</taxon>
        <taxon>Rosales</taxon>
        <taxon>Rosaceae</taxon>
        <taxon>Amygdaloideae</taxon>
        <taxon>Amygdaleae</taxon>
        <taxon>Prunus</taxon>
    </lineage>
</organism>
<keyword evidence="3" id="KW-0813">Transport</keyword>
<keyword evidence="9" id="KW-1185">Reference proteome</keyword>
<keyword evidence="6" id="KW-1133">Transmembrane helix</keyword>
<evidence type="ECO:0000256" key="5">
    <source>
        <dbReference type="ARBA" id="ARBA00022692"/>
    </source>
</evidence>
<proteinExistence type="inferred from homology"/>
<dbReference type="PANTHER" id="PTHR10778:SF8">
    <property type="entry name" value="ADENOSINE 3'-PHOSPHO 5'-PHOSPHOSULFATE TRANSPORTER 2"/>
    <property type="match status" value="1"/>
</dbReference>
<evidence type="ECO:0000313" key="9">
    <source>
        <dbReference type="Proteomes" id="UP000250321"/>
    </source>
</evidence>
<evidence type="ECO:0000256" key="1">
    <source>
        <dbReference type="ARBA" id="ARBA00004141"/>
    </source>
</evidence>
<dbReference type="GO" id="GO:0000139">
    <property type="term" value="C:Golgi membrane"/>
    <property type="evidence" value="ECO:0007669"/>
    <property type="project" value="TreeGrafter"/>
</dbReference>